<feature type="domain" description="Halobacterial output" evidence="2">
    <location>
        <begin position="5"/>
        <end position="71"/>
    </location>
</feature>
<reference evidence="4" key="1">
    <citation type="submission" date="2016-10" db="EMBL/GenBank/DDBJ databases">
        <authorList>
            <person name="Varghese N."/>
            <person name="Submissions S."/>
        </authorList>
    </citation>
    <scope>NUCLEOTIDE SEQUENCE [LARGE SCALE GENOMIC DNA]</scope>
    <source>
        <strain evidence="4">DSM 24767</strain>
    </source>
</reference>
<evidence type="ECO:0000259" key="2">
    <source>
        <dbReference type="Pfam" id="PF18545"/>
    </source>
</evidence>
<feature type="region of interest" description="Disordered" evidence="1">
    <location>
        <begin position="68"/>
        <end position="87"/>
    </location>
</feature>
<evidence type="ECO:0000313" key="4">
    <source>
        <dbReference type="Proteomes" id="UP000198848"/>
    </source>
</evidence>
<evidence type="ECO:0000313" key="3">
    <source>
        <dbReference type="EMBL" id="SDR36074.1"/>
    </source>
</evidence>
<name>A0A1H1IEN2_NATTX</name>
<keyword evidence="4" id="KW-1185">Reference proteome</keyword>
<proteinExistence type="predicted"/>
<protein>
    <recommendedName>
        <fullName evidence="2">Halobacterial output domain-containing protein</fullName>
    </recommendedName>
</protein>
<dbReference type="Proteomes" id="UP000198848">
    <property type="component" value="Unassembled WGS sequence"/>
</dbReference>
<sequence>MDRGKRPSQMVVEEVAAAEEIEPVALDRPLYETIDPDALDNLLESATRGTAVTFTYCGYAIRIDESGTVSLSSTDRDGGPQHGTYND</sequence>
<dbReference type="AlphaFoldDB" id="A0A1H1IEN2"/>
<dbReference type="OrthoDB" id="205616at2157"/>
<dbReference type="EMBL" id="FNLC01000004">
    <property type="protein sequence ID" value="SDR36074.1"/>
    <property type="molecule type" value="Genomic_DNA"/>
</dbReference>
<dbReference type="InterPro" id="IPR040624">
    <property type="entry name" value="HalOD1"/>
</dbReference>
<organism evidence="3 4">
    <name type="scientific">Natronobacterium texcoconense</name>
    <dbReference type="NCBI Taxonomy" id="1095778"/>
    <lineage>
        <taxon>Archaea</taxon>
        <taxon>Methanobacteriati</taxon>
        <taxon>Methanobacteriota</taxon>
        <taxon>Stenosarchaea group</taxon>
        <taxon>Halobacteria</taxon>
        <taxon>Halobacteriales</taxon>
        <taxon>Natrialbaceae</taxon>
        <taxon>Natronobacterium</taxon>
    </lineage>
</organism>
<dbReference type="RefSeq" id="WP_090384601.1">
    <property type="nucleotide sequence ID" value="NZ_FNLC01000004.1"/>
</dbReference>
<accession>A0A1H1IEN2</accession>
<evidence type="ECO:0000256" key="1">
    <source>
        <dbReference type="SAM" id="MobiDB-lite"/>
    </source>
</evidence>
<dbReference type="Pfam" id="PF18545">
    <property type="entry name" value="HalOD1"/>
    <property type="match status" value="1"/>
</dbReference>
<gene>
    <name evidence="3" type="ORF">SAMN04489842_3490</name>
</gene>